<dbReference type="RefSeq" id="WP_109062587.1">
    <property type="nucleotide sequence ID" value="NZ_QETA01000006.1"/>
</dbReference>
<evidence type="ECO:0000313" key="5">
    <source>
        <dbReference type="Proteomes" id="UP000245212"/>
    </source>
</evidence>
<evidence type="ECO:0000259" key="3">
    <source>
        <dbReference type="Pfam" id="PF16220"/>
    </source>
</evidence>
<evidence type="ECO:0000256" key="1">
    <source>
        <dbReference type="SAM" id="Phobius"/>
    </source>
</evidence>
<dbReference type="Pfam" id="PF16220">
    <property type="entry name" value="DUF4880"/>
    <property type="match status" value="1"/>
</dbReference>
<keyword evidence="1" id="KW-1133">Transmembrane helix</keyword>
<sequence>MARNKPEQDEIASQAAHWLVLLSVDDEHERAGTHAAFEAWKRADPRHAEAAVAMEGLLGQVGALRANGGAALGARTVSSVLTSGGRRRTRAGLAILLLAGVALLPGWLVLRTYSPAYLLADIRSGVGQWTSETLPDGTRLMLNAASAVNLRYDAGQRVVELIQGDMLVDVAKDATRPFIVETRDGSMRALGTRFQVSRQSDATQLGVLESQVEARSGTVTMPVDQATRRVDAGWQVRITAQGVGPLVALDVPAIEDAWQRRRLLVDDQPLTEVLDILSRYRRGVLRYDARALAGIRISAVLPLDDTDRALQLLEVSLPGLRVRMFTSYWVQVDSVPRP</sequence>
<name>A0A2V1JUX9_9BURK</name>
<dbReference type="InterPro" id="IPR032623">
    <property type="entry name" value="FecR_N"/>
</dbReference>
<dbReference type="PIRSF" id="PIRSF018266">
    <property type="entry name" value="FecR"/>
    <property type="match status" value="1"/>
</dbReference>
<dbReference type="InterPro" id="IPR012373">
    <property type="entry name" value="Ferrdict_sens_TM"/>
</dbReference>
<keyword evidence="4" id="KW-0808">Transferase</keyword>
<keyword evidence="4" id="KW-0418">Kinase</keyword>
<dbReference type="AlphaFoldDB" id="A0A2V1JUX9"/>
<dbReference type="Gene3D" id="2.60.120.1440">
    <property type="match status" value="1"/>
</dbReference>
<dbReference type="Pfam" id="PF04773">
    <property type="entry name" value="FecR"/>
    <property type="match status" value="1"/>
</dbReference>
<dbReference type="Proteomes" id="UP000245212">
    <property type="component" value="Unassembled WGS sequence"/>
</dbReference>
<dbReference type="PANTHER" id="PTHR30273:SF2">
    <property type="entry name" value="PROTEIN FECR"/>
    <property type="match status" value="1"/>
</dbReference>
<dbReference type="PANTHER" id="PTHR30273">
    <property type="entry name" value="PERIPLASMIC SIGNAL SENSOR AND SIGMA FACTOR ACTIVATOR FECR-RELATED"/>
    <property type="match status" value="1"/>
</dbReference>
<evidence type="ECO:0000259" key="2">
    <source>
        <dbReference type="Pfam" id="PF04773"/>
    </source>
</evidence>
<proteinExistence type="predicted"/>
<feature type="transmembrane region" description="Helical" evidence="1">
    <location>
        <begin position="91"/>
        <end position="110"/>
    </location>
</feature>
<keyword evidence="5" id="KW-1185">Reference proteome</keyword>
<feature type="domain" description="FecR N-terminal" evidence="3">
    <location>
        <begin position="14"/>
        <end position="55"/>
    </location>
</feature>
<evidence type="ECO:0000313" key="4">
    <source>
        <dbReference type="EMBL" id="PWF21771.1"/>
    </source>
</evidence>
<feature type="domain" description="FecR protein" evidence="2">
    <location>
        <begin position="121"/>
        <end position="213"/>
    </location>
</feature>
<dbReference type="EMBL" id="QETA01000006">
    <property type="protein sequence ID" value="PWF21771.1"/>
    <property type="molecule type" value="Genomic_DNA"/>
</dbReference>
<organism evidence="4 5">
    <name type="scientific">Corticimicrobacter populi</name>
    <dbReference type="NCBI Taxonomy" id="2175229"/>
    <lineage>
        <taxon>Bacteria</taxon>
        <taxon>Pseudomonadati</taxon>
        <taxon>Pseudomonadota</taxon>
        <taxon>Betaproteobacteria</taxon>
        <taxon>Burkholderiales</taxon>
        <taxon>Alcaligenaceae</taxon>
        <taxon>Corticimicrobacter</taxon>
    </lineage>
</organism>
<reference evidence="5" key="1">
    <citation type="submission" date="2018-05" db="EMBL/GenBank/DDBJ databases">
        <authorList>
            <person name="Li Y."/>
        </authorList>
    </citation>
    <scope>NUCLEOTIDE SEQUENCE [LARGE SCALE GENOMIC DNA]</scope>
    <source>
        <strain evidence="5">3d-2-2</strain>
    </source>
</reference>
<accession>A0A2V1JUX9</accession>
<comment type="caution">
    <text evidence="4">The sequence shown here is derived from an EMBL/GenBank/DDBJ whole genome shotgun (WGS) entry which is preliminary data.</text>
</comment>
<dbReference type="InterPro" id="IPR006860">
    <property type="entry name" value="FecR"/>
</dbReference>
<gene>
    <name evidence="4" type="ORF">DD235_13275</name>
</gene>
<protein>
    <submittedName>
        <fullName evidence="4">Histidine kinase</fullName>
    </submittedName>
</protein>
<dbReference type="GO" id="GO:0016301">
    <property type="term" value="F:kinase activity"/>
    <property type="evidence" value="ECO:0007669"/>
    <property type="project" value="UniProtKB-KW"/>
</dbReference>
<keyword evidence="1" id="KW-0812">Transmembrane</keyword>
<keyword evidence="1" id="KW-0472">Membrane</keyword>
<dbReference type="GO" id="GO:0016989">
    <property type="term" value="F:sigma factor antagonist activity"/>
    <property type="evidence" value="ECO:0007669"/>
    <property type="project" value="TreeGrafter"/>
</dbReference>